<keyword evidence="3" id="KW-1185">Reference proteome</keyword>
<evidence type="ECO:0000313" key="3">
    <source>
        <dbReference type="Proteomes" id="UP001597100"/>
    </source>
</evidence>
<comment type="caution">
    <text evidence="2">The sequence shown here is derived from an EMBL/GenBank/DDBJ whole genome shotgun (WGS) entry which is preliminary data.</text>
</comment>
<evidence type="ECO:0000256" key="1">
    <source>
        <dbReference type="SAM" id="SignalP"/>
    </source>
</evidence>
<accession>A0ABW3IG62</accession>
<dbReference type="EMBL" id="JBHTJP010000034">
    <property type="protein sequence ID" value="MFD0976914.1"/>
    <property type="molecule type" value="Genomic_DNA"/>
</dbReference>
<evidence type="ECO:0000313" key="2">
    <source>
        <dbReference type="EMBL" id="MFD0976914.1"/>
    </source>
</evidence>
<keyword evidence="2" id="KW-0808">Transferase</keyword>
<dbReference type="Proteomes" id="UP001597100">
    <property type="component" value="Unassembled WGS sequence"/>
</dbReference>
<dbReference type="Gene3D" id="3.10.450.360">
    <property type="match status" value="1"/>
</dbReference>
<keyword evidence="2" id="KW-0548">Nucleotidyltransferase</keyword>
<feature type="signal peptide" evidence="1">
    <location>
        <begin position="1"/>
        <end position="19"/>
    </location>
</feature>
<gene>
    <name evidence="2" type="ORF">ACFQ1G_08930</name>
</gene>
<name>A0ABW3IG62_9FLAO</name>
<reference evidence="3" key="1">
    <citation type="journal article" date="2019" name="Int. J. Syst. Evol. Microbiol.">
        <title>The Global Catalogue of Microorganisms (GCM) 10K type strain sequencing project: providing services to taxonomists for standard genome sequencing and annotation.</title>
        <authorList>
            <consortium name="The Broad Institute Genomics Platform"/>
            <consortium name="The Broad Institute Genome Sequencing Center for Infectious Disease"/>
            <person name="Wu L."/>
            <person name="Ma J."/>
        </authorList>
    </citation>
    <scope>NUCLEOTIDE SEQUENCE [LARGE SCALE GENOMIC DNA]</scope>
    <source>
        <strain evidence="3">CCUG 60898</strain>
    </source>
</reference>
<sequence>MKKLLLMLFLFGIINPLISQITEPEELKEVELVAVNYKYLDATTNDEVAVPVKLLQEKVAKYDIKTSDIYQDDYDLYEVNFFIPQGTVLAAYDKDGKLLKTVERYKDVGLPSAVRNALDQKYPDWTVSKDVYLVNYHDEKGIEKRYKLKLENGDQRMRVKIDEKGNFL</sequence>
<dbReference type="SUPFAM" id="SSF160574">
    <property type="entry name" value="BT0923-like"/>
    <property type="match status" value="1"/>
</dbReference>
<feature type="chain" id="PRO_5045182362" evidence="1">
    <location>
        <begin position="20"/>
        <end position="168"/>
    </location>
</feature>
<dbReference type="RefSeq" id="WP_380738745.1">
    <property type="nucleotide sequence ID" value="NZ_JBHTJP010000034.1"/>
</dbReference>
<dbReference type="GO" id="GO:0016779">
    <property type="term" value="F:nucleotidyltransferase activity"/>
    <property type="evidence" value="ECO:0007669"/>
    <property type="project" value="UniProtKB-KW"/>
</dbReference>
<keyword evidence="1" id="KW-0732">Signal</keyword>
<organism evidence="2 3">
    <name type="scientific">Salinimicrobium gaetbulicola</name>
    <dbReference type="NCBI Taxonomy" id="999702"/>
    <lineage>
        <taxon>Bacteria</taxon>
        <taxon>Pseudomonadati</taxon>
        <taxon>Bacteroidota</taxon>
        <taxon>Flavobacteriia</taxon>
        <taxon>Flavobacteriales</taxon>
        <taxon>Flavobacteriaceae</taxon>
        <taxon>Salinimicrobium</taxon>
    </lineage>
</organism>
<protein>
    <submittedName>
        <fullName evidence="2">Nicotinate-nucleotide adenylyltransferase</fullName>
    </submittedName>
</protein>
<proteinExistence type="predicted"/>